<dbReference type="Gene3D" id="3.40.630.30">
    <property type="match status" value="1"/>
</dbReference>
<sequence>MVAQAICRRLGARDAALYQALRMEGFRRETRAFRFAPEDEAAMPNDEAAARLERDYVVGAYDENRLIGIGGLSCFTGAKTGHRALLYGMYVDADYRGAGAADAIMRALLDEARARVEIVVLTVVSENARALRFYTRWGFRPYGVDKCAAKIAEGNYLDETLMALDLRAM</sequence>
<organism evidence="4 5">
    <name type="scientific">Methylocystis parvus</name>
    <dbReference type="NCBI Taxonomy" id="134"/>
    <lineage>
        <taxon>Bacteria</taxon>
        <taxon>Pseudomonadati</taxon>
        <taxon>Pseudomonadota</taxon>
        <taxon>Alphaproteobacteria</taxon>
        <taxon>Hyphomicrobiales</taxon>
        <taxon>Methylocystaceae</taxon>
        <taxon>Methylocystis</taxon>
    </lineage>
</organism>
<accession>A0A6B8M2G7</accession>
<dbReference type="CDD" id="cd04301">
    <property type="entry name" value="NAT_SF"/>
    <property type="match status" value="1"/>
</dbReference>
<evidence type="ECO:0000256" key="1">
    <source>
        <dbReference type="ARBA" id="ARBA00022679"/>
    </source>
</evidence>
<dbReference type="GO" id="GO:0016747">
    <property type="term" value="F:acyltransferase activity, transferring groups other than amino-acyl groups"/>
    <property type="evidence" value="ECO:0007669"/>
    <property type="project" value="InterPro"/>
</dbReference>
<evidence type="ECO:0000256" key="2">
    <source>
        <dbReference type="ARBA" id="ARBA00023315"/>
    </source>
</evidence>
<keyword evidence="1 4" id="KW-0808">Transferase</keyword>
<protein>
    <submittedName>
        <fullName evidence="4">GNAT family N-acetyltransferase</fullName>
    </submittedName>
</protein>
<reference evidence="4 5" key="1">
    <citation type="submission" date="2019-09" db="EMBL/GenBank/DDBJ databases">
        <title>Isolation and complete genome sequencing of Methylocystis species.</title>
        <authorList>
            <person name="Rumah B.L."/>
            <person name="Stead C.E."/>
            <person name="Stevens B.C."/>
            <person name="Minton N.P."/>
            <person name="Grosse-Honebrink A."/>
            <person name="Zhang Y."/>
        </authorList>
    </citation>
    <scope>NUCLEOTIDE SEQUENCE [LARGE SCALE GENOMIC DNA]</scope>
    <source>
        <strain evidence="4 5">BRCS2</strain>
    </source>
</reference>
<evidence type="ECO:0000313" key="4">
    <source>
        <dbReference type="EMBL" id="QGM97071.1"/>
    </source>
</evidence>
<name>A0A6B8M2G7_9HYPH</name>
<dbReference type="PANTHER" id="PTHR43877:SF2">
    <property type="entry name" value="AMINOALKYLPHOSPHONATE N-ACETYLTRANSFERASE-RELATED"/>
    <property type="match status" value="1"/>
</dbReference>
<dbReference type="EMBL" id="CP044331">
    <property type="protein sequence ID" value="QGM97071.1"/>
    <property type="molecule type" value="Genomic_DNA"/>
</dbReference>
<dbReference type="AlphaFoldDB" id="A0A6B8M2G7"/>
<dbReference type="Pfam" id="PF00583">
    <property type="entry name" value="Acetyltransf_1"/>
    <property type="match status" value="1"/>
</dbReference>
<dbReference type="PANTHER" id="PTHR43877">
    <property type="entry name" value="AMINOALKYLPHOSPHONATE N-ACETYLTRANSFERASE-RELATED-RELATED"/>
    <property type="match status" value="1"/>
</dbReference>
<proteinExistence type="predicted"/>
<dbReference type="KEGG" id="mpar:F7D14_06010"/>
<dbReference type="InterPro" id="IPR000182">
    <property type="entry name" value="GNAT_dom"/>
</dbReference>
<keyword evidence="2" id="KW-0012">Acyltransferase</keyword>
<gene>
    <name evidence="4" type="ORF">F7D14_06010</name>
</gene>
<evidence type="ECO:0000259" key="3">
    <source>
        <dbReference type="PROSITE" id="PS51186"/>
    </source>
</evidence>
<dbReference type="InterPro" id="IPR016181">
    <property type="entry name" value="Acyl_CoA_acyltransferase"/>
</dbReference>
<dbReference type="PROSITE" id="PS51186">
    <property type="entry name" value="GNAT"/>
    <property type="match status" value="1"/>
</dbReference>
<dbReference type="Proteomes" id="UP000422569">
    <property type="component" value="Chromosome"/>
</dbReference>
<keyword evidence="5" id="KW-1185">Reference proteome</keyword>
<evidence type="ECO:0000313" key="5">
    <source>
        <dbReference type="Proteomes" id="UP000422569"/>
    </source>
</evidence>
<dbReference type="SUPFAM" id="SSF55729">
    <property type="entry name" value="Acyl-CoA N-acyltransferases (Nat)"/>
    <property type="match status" value="1"/>
</dbReference>
<dbReference type="InterPro" id="IPR050832">
    <property type="entry name" value="Bact_Acetyltransf"/>
</dbReference>
<feature type="domain" description="N-acetyltransferase" evidence="3">
    <location>
        <begin position="5"/>
        <end position="167"/>
    </location>
</feature>